<evidence type="ECO:0000256" key="1">
    <source>
        <dbReference type="SAM" id="MobiDB-lite"/>
    </source>
</evidence>
<keyword evidence="2" id="KW-0472">Membrane</keyword>
<dbReference type="GO" id="GO:0005886">
    <property type="term" value="C:plasma membrane"/>
    <property type="evidence" value="ECO:0007669"/>
    <property type="project" value="TreeGrafter"/>
</dbReference>
<dbReference type="OrthoDB" id="9812349at2"/>
<dbReference type="PANTHER" id="PTHR34980:SF3">
    <property type="entry name" value="BLR8105 PROTEIN"/>
    <property type="match status" value="1"/>
</dbReference>
<evidence type="ECO:0000313" key="4">
    <source>
        <dbReference type="Proteomes" id="UP000307244"/>
    </source>
</evidence>
<protein>
    <submittedName>
        <fullName evidence="3">DUF805 domain-containing protein</fullName>
    </submittedName>
</protein>
<dbReference type="EMBL" id="SWBQ01000002">
    <property type="protein sequence ID" value="TKC06950.1"/>
    <property type="molecule type" value="Genomic_DNA"/>
</dbReference>
<organism evidence="3 4">
    <name type="scientific">Pedobacter frigoris</name>
    <dbReference type="NCBI Taxonomy" id="2571272"/>
    <lineage>
        <taxon>Bacteria</taxon>
        <taxon>Pseudomonadati</taxon>
        <taxon>Bacteroidota</taxon>
        <taxon>Sphingobacteriia</taxon>
        <taxon>Sphingobacteriales</taxon>
        <taxon>Sphingobacteriaceae</taxon>
        <taxon>Pedobacter</taxon>
    </lineage>
</organism>
<feature type="transmembrane region" description="Helical" evidence="2">
    <location>
        <begin position="15"/>
        <end position="36"/>
    </location>
</feature>
<keyword evidence="2" id="KW-1133">Transmembrane helix</keyword>
<reference evidence="3 4" key="1">
    <citation type="submission" date="2019-04" db="EMBL/GenBank/DDBJ databases">
        <title>Pedobacter sp. RP-3-15 sp. nov., isolated from Arctic soil.</title>
        <authorList>
            <person name="Dahal R.H."/>
            <person name="Kim D.-U."/>
        </authorList>
    </citation>
    <scope>NUCLEOTIDE SEQUENCE [LARGE SCALE GENOMIC DNA]</scope>
    <source>
        <strain evidence="3 4">RP-3-15</strain>
    </source>
</reference>
<comment type="caution">
    <text evidence="3">The sequence shown here is derived from an EMBL/GenBank/DDBJ whole genome shotgun (WGS) entry which is preliminary data.</text>
</comment>
<evidence type="ECO:0000313" key="3">
    <source>
        <dbReference type="EMBL" id="TKC06950.1"/>
    </source>
</evidence>
<accession>A0A4U1CIZ1</accession>
<dbReference type="Pfam" id="PF05656">
    <property type="entry name" value="DUF805"/>
    <property type="match status" value="1"/>
</dbReference>
<feature type="region of interest" description="Disordered" evidence="1">
    <location>
        <begin position="96"/>
        <end position="128"/>
    </location>
</feature>
<feature type="transmembrane region" description="Helical" evidence="2">
    <location>
        <begin position="42"/>
        <end position="60"/>
    </location>
</feature>
<evidence type="ECO:0000256" key="2">
    <source>
        <dbReference type="SAM" id="Phobius"/>
    </source>
</evidence>
<feature type="compositionally biased region" description="Basic and acidic residues" evidence="1">
    <location>
        <begin position="104"/>
        <end position="128"/>
    </location>
</feature>
<dbReference type="RefSeq" id="WP_136835224.1">
    <property type="nucleotide sequence ID" value="NZ_SWBQ01000002.1"/>
</dbReference>
<keyword evidence="2" id="KW-0812">Transmembrane</keyword>
<sequence length="128" mass="14232">MFKNPFSFKGRIRRLEYGLSVIIGFTAMLVAGSLSAAQSSNAVMVVVVLIYVPSIQFLLAQGAKRCHDRGATGLWQIIPFYGWIMLFGEGDPGSNEYGPNPKGIEYHDDWDPIANETKEKEASNQEFN</sequence>
<name>A0A4U1CIZ1_9SPHI</name>
<dbReference type="Proteomes" id="UP000307244">
    <property type="component" value="Unassembled WGS sequence"/>
</dbReference>
<keyword evidence="4" id="KW-1185">Reference proteome</keyword>
<gene>
    <name evidence="3" type="ORF">FA047_06675</name>
</gene>
<dbReference type="InterPro" id="IPR008523">
    <property type="entry name" value="DUF805"/>
</dbReference>
<dbReference type="PANTHER" id="PTHR34980">
    <property type="entry name" value="INNER MEMBRANE PROTEIN-RELATED-RELATED"/>
    <property type="match status" value="1"/>
</dbReference>
<dbReference type="AlphaFoldDB" id="A0A4U1CIZ1"/>
<proteinExistence type="predicted"/>